<dbReference type="AlphaFoldDB" id="A0A1E7F768"/>
<accession>A0A1E7F768</accession>
<keyword evidence="3" id="KW-1185">Reference proteome</keyword>
<dbReference type="Proteomes" id="UP000095751">
    <property type="component" value="Unassembled WGS sequence"/>
</dbReference>
<feature type="region of interest" description="Disordered" evidence="1">
    <location>
        <begin position="47"/>
        <end position="75"/>
    </location>
</feature>
<name>A0A1E7F768_9STRA</name>
<dbReference type="KEGG" id="fcy:FRACYDRAFT_269991"/>
<feature type="compositionally biased region" description="Low complexity" evidence="1">
    <location>
        <begin position="185"/>
        <end position="195"/>
    </location>
</feature>
<organism evidence="2 3">
    <name type="scientific">Fragilariopsis cylindrus CCMP1102</name>
    <dbReference type="NCBI Taxonomy" id="635003"/>
    <lineage>
        <taxon>Eukaryota</taxon>
        <taxon>Sar</taxon>
        <taxon>Stramenopiles</taxon>
        <taxon>Ochrophyta</taxon>
        <taxon>Bacillariophyta</taxon>
        <taxon>Bacillariophyceae</taxon>
        <taxon>Bacillariophycidae</taxon>
        <taxon>Bacillariales</taxon>
        <taxon>Bacillariaceae</taxon>
        <taxon>Fragilariopsis</taxon>
    </lineage>
</organism>
<sequence length="281" mass="31903">MAKNIDSLQCEKQFIESRLSELTVVIDERDTTIRELKEATLRGEVALEKEQTERQNTEGKISKQQTDLEETRKDLKNALDEFRRKESDLESKLKEERGNKEHAEESLKIVKAKYKDVVSTKRNVTDLERENGELKDKIRRQEIYLQKKLQKEKAVRARLTPTKSIVSPSKSITRTPLSQRYANIPSRALPPASSRSKLRAPSTTGRGDSTGRSTASPSVASWRSARSTRSSKFHTPVKKIQTLSPREKLQSDADDRSATSELDSILRTPKGATTIPAWELE</sequence>
<feature type="compositionally biased region" description="Polar residues" evidence="1">
    <location>
        <begin position="161"/>
        <end position="181"/>
    </location>
</feature>
<proteinExistence type="predicted"/>
<evidence type="ECO:0000313" key="3">
    <source>
        <dbReference type="Proteomes" id="UP000095751"/>
    </source>
</evidence>
<dbReference type="EMBL" id="KV784361">
    <property type="protein sequence ID" value="OEU14006.1"/>
    <property type="molecule type" value="Genomic_DNA"/>
</dbReference>
<evidence type="ECO:0000313" key="2">
    <source>
        <dbReference type="EMBL" id="OEU14006.1"/>
    </source>
</evidence>
<feature type="compositionally biased region" description="Basic and acidic residues" evidence="1">
    <location>
        <begin position="245"/>
        <end position="258"/>
    </location>
</feature>
<protein>
    <submittedName>
        <fullName evidence="2">Uncharacterized protein</fullName>
    </submittedName>
</protein>
<feature type="compositionally biased region" description="Basic and acidic residues" evidence="1">
    <location>
        <begin position="47"/>
        <end position="61"/>
    </location>
</feature>
<feature type="region of interest" description="Disordered" evidence="1">
    <location>
        <begin position="158"/>
        <end position="281"/>
    </location>
</feature>
<gene>
    <name evidence="2" type="ORF">FRACYDRAFT_269991</name>
</gene>
<reference evidence="2 3" key="1">
    <citation type="submission" date="2016-09" db="EMBL/GenBank/DDBJ databases">
        <title>Extensive genetic diversity and differential bi-allelic expression allows diatom success in the polar Southern Ocean.</title>
        <authorList>
            <consortium name="DOE Joint Genome Institute"/>
            <person name="Mock T."/>
            <person name="Otillar R.P."/>
            <person name="Strauss J."/>
            <person name="Dupont C."/>
            <person name="Frickenhaus S."/>
            <person name="Maumus F."/>
            <person name="Mcmullan M."/>
            <person name="Sanges R."/>
            <person name="Schmutz J."/>
            <person name="Toseland A."/>
            <person name="Valas R."/>
            <person name="Veluchamy A."/>
            <person name="Ward B.J."/>
            <person name="Allen A."/>
            <person name="Barry K."/>
            <person name="Falciatore A."/>
            <person name="Ferrante M."/>
            <person name="Fortunato A.E."/>
            <person name="Gloeckner G."/>
            <person name="Gruber A."/>
            <person name="Hipkin R."/>
            <person name="Janech M."/>
            <person name="Kroth P."/>
            <person name="Leese F."/>
            <person name="Lindquist E."/>
            <person name="Lyon B.R."/>
            <person name="Martin J."/>
            <person name="Mayer C."/>
            <person name="Parker M."/>
            <person name="Quesneville H."/>
            <person name="Raymond J."/>
            <person name="Uhlig C."/>
            <person name="Valentin K.U."/>
            <person name="Worden A.Z."/>
            <person name="Armbrust E.V."/>
            <person name="Bowler C."/>
            <person name="Green B."/>
            <person name="Moulton V."/>
            <person name="Van Oosterhout C."/>
            <person name="Grigoriev I."/>
        </authorList>
    </citation>
    <scope>NUCLEOTIDE SEQUENCE [LARGE SCALE GENOMIC DNA]</scope>
    <source>
        <strain evidence="2 3">CCMP1102</strain>
    </source>
</reference>
<evidence type="ECO:0000256" key="1">
    <source>
        <dbReference type="SAM" id="MobiDB-lite"/>
    </source>
</evidence>
<feature type="compositionally biased region" description="Low complexity" evidence="1">
    <location>
        <begin position="202"/>
        <end position="228"/>
    </location>
</feature>
<dbReference type="OrthoDB" id="248903at2759"/>
<dbReference type="InParanoid" id="A0A1E7F768"/>